<dbReference type="AlphaFoldDB" id="A0AB34QUJ1"/>
<gene>
    <name evidence="1" type="ORF">B4127_0994</name>
</gene>
<dbReference type="EMBL" id="JXCL01000025">
    <property type="protein sequence ID" value="KIL17913.1"/>
    <property type="molecule type" value="Genomic_DNA"/>
</dbReference>
<evidence type="ECO:0000313" key="1">
    <source>
        <dbReference type="EMBL" id="KIL17913.1"/>
    </source>
</evidence>
<proteinExistence type="predicted"/>
<organism evidence="1 2">
    <name type="scientific">Bacillus pumilus</name>
    <name type="common">Bacillus mesentericus</name>
    <dbReference type="NCBI Taxonomy" id="1408"/>
    <lineage>
        <taxon>Bacteria</taxon>
        <taxon>Bacillati</taxon>
        <taxon>Bacillota</taxon>
        <taxon>Bacilli</taxon>
        <taxon>Bacillales</taxon>
        <taxon>Bacillaceae</taxon>
        <taxon>Bacillus</taxon>
    </lineage>
</organism>
<reference evidence="1 2" key="1">
    <citation type="submission" date="2014-12" db="EMBL/GenBank/DDBJ databases">
        <title>Draft Genome Sequences of Five Spore-Forming Food Isolates of Bacillus pumilus.</title>
        <authorList>
            <person name="de Jong A."/>
            <person name="van Heel A.J."/>
            <person name="Montalban-Lopez M."/>
            <person name="Krawczyk A.O."/>
            <person name="Berendsen E.M."/>
            <person name="Wells-Bennik M."/>
            <person name="Kuipers O.P."/>
        </authorList>
    </citation>
    <scope>NUCLEOTIDE SEQUENCE [LARGE SCALE GENOMIC DNA]</scope>
    <source>
        <strain evidence="1 2">B4127</strain>
    </source>
</reference>
<name>A0AB34QUJ1_BACPU</name>
<evidence type="ECO:0000313" key="2">
    <source>
        <dbReference type="Proteomes" id="UP000031978"/>
    </source>
</evidence>
<comment type="caution">
    <text evidence="1">The sequence shown here is derived from an EMBL/GenBank/DDBJ whole genome shotgun (WGS) entry which is preliminary data.</text>
</comment>
<dbReference type="Proteomes" id="UP000031978">
    <property type="component" value="Unassembled WGS sequence"/>
</dbReference>
<sequence length="40" mass="4663">MSSFLSKGVFTLMVYPLSEKDTHEGGELFVRKFHLLKNIY</sequence>
<protein>
    <submittedName>
        <fullName evidence="1">Uncharacterized protein</fullName>
    </submittedName>
</protein>
<accession>A0AB34QUJ1</accession>